<accession>A0A177CRN9</accession>
<dbReference type="GeneID" id="28766032"/>
<evidence type="ECO:0000313" key="2">
    <source>
        <dbReference type="Proteomes" id="UP000077069"/>
    </source>
</evidence>
<dbReference type="OrthoDB" id="4892971at2759"/>
<protein>
    <recommendedName>
        <fullName evidence="3">EthD domain-containing protein</fullName>
    </recommendedName>
</protein>
<evidence type="ECO:0000313" key="1">
    <source>
        <dbReference type="EMBL" id="OAG10195.1"/>
    </source>
</evidence>
<evidence type="ECO:0008006" key="3">
    <source>
        <dbReference type="Google" id="ProtNLM"/>
    </source>
</evidence>
<dbReference type="InterPro" id="IPR011008">
    <property type="entry name" value="Dimeric_a/b-barrel"/>
</dbReference>
<keyword evidence="2" id="KW-1185">Reference proteome</keyword>
<dbReference type="Proteomes" id="UP000077069">
    <property type="component" value="Unassembled WGS sequence"/>
</dbReference>
<proteinExistence type="predicted"/>
<reference evidence="1 2" key="1">
    <citation type="submission" date="2016-05" db="EMBL/GenBank/DDBJ databases">
        <title>Comparative analysis of secretome profiles of manganese(II)-oxidizing ascomycete fungi.</title>
        <authorList>
            <consortium name="DOE Joint Genome Institute"/>
            <person name="Zeiner C.A."/>
            <person name="Purvine S.O."/>
            <person name="Zink E.M."/>
            <person name="Wu S."/>
            <person name="Pasa-Tolic L."/>
            <person name="Chaput D.L."/>
            <person name="Haridas S."/>
            <person name="Grigoriev I.V."/>
            <person name="Santelli C.M."/>
            <person name="Hansel C.M."/>
        </authorList>
    </citation>
    <scope>NUCLEOTIDE SEQUENCE [LARGE SCALE GENOMIC DNA]</scope>
    <source>
        <strain evidence="1 2">AP3s5-JAC2a</strain>
    </source>
</reference>
<sequence length="134" mass="14653">MASSTSPSTSTPATLSVSFPSLHPTTGLPITFNKDYYFNVHIAKFAQTCIPFGYLGYQFFEFPNPSPFTGEPPEYAFQTVGYFETMEGLQKAVEATKEEAMRDLKEFVDLGEGVGPAVVVGIKSEEKWFGKGGS</sequence>
<gene>
    <name evidence="1" type="ORF">CC84DRAFT_1213546</name>
</gene>
<dbReference type="Gene3D" id="3.30.70.100">
    <property type="match status" value="1"/>
</dbReference>
<organism evidence="1 2">
    <name type="scientific">Paraphaeosphaeria sporulosa</name>
    <dbReference type="NCBI Taxonomy" id="1460663"/>
    <lineage>
        <taxon>Eukaryota</taxon>
        <taxon>Fungi</taxon>
        <taxon>Dikarya</taxon>
        <taxon>Ascomycota</taxon>
        <taxon>Pezizomycotina</taxon>
        <taxon>Dothideomycetes</taxon>
        <taxon>Pleosporomycetidae</taxon>
        <taxon>Pleosporales</taxon>
        <taxon>Massarineae</taxon>
        <taxon>Didymosphaeriaceae</taxon>
        <taxon>Paraphaeosphaeria</taxon>
    </lineage>
</organism>
<dbReference type="EMBL" id="KV441549">
    <property type="protein sequence ID" value="OAG10195.1"/>
    <property type="molecule type" value="Genomic_DNA"/>
</dbReference>
<dbReference type="InParanoid" id="A0A177CRN9"/>
<dbReference type="RefSeq" id="XP_018040560.1">
    <property type="nucleotide sequence ID" value="XM_018182546.1"/>
</dbReference>
<name>A0A177CRN9_9PLEO</name>
<dbReference type="AlphaFoldDB" id="A0A177CRN9"/>
<dbReference type="SUPFAM" id="SSF54909">
    <property type="entry name" value="Dimeric alpha+beta barrel"/>
    <property type="match status" value="1"/>
</dbReference>